<keyword evidence="7 9" id="KW-0044">Antibiotic</keyword>
<comment type="subcellular location">
    <subcellularLocation>
        <location evidence="1 9">Secreted</location>
    </subcellularLocation>
</comment>
<protein>
    <recommendedName>
        <fullName evidence="9">Beta-defensin</fullName>
    </recommendedName>
</protein>
<dbReference type="GeneTree" id="ENSGT00730000111628"/>
<keyword evidence="12" id="KW-1185">Reference proteome</keyword>
<reference evidence="11" key="2">
    <citation type="submission" date="2025-09" db="UniProtKB">
        <authorList>
            <consortium name="Ensembl"/>
        </authorList>
    </citation>
    <scope>IDENTIFICATION</scope>
</reference>
<name>A0A8C3WHY4_9CETA</name>
<feature type="domain" description="Beta-defensin" evidence="10">
    <location>
        <begin position="21"/>
        <end position="50"/>
    </location>
</feature>
<evidence type="ECO:0000256" key="5">
    <source>
        <dbReference type="ARBA" id="ARBA00022729"/>
    </source>
</evidence>
<evidence type="ECO:0000256" key="9">
    <source>
        <dbReference type="RuleBase" id="RU231113"/>
    </source>
</evidence>
<comment type="function">
    <text evidence="9">Has antibacterial activity.</text>
</comment>
<evidence type="ECO:0000256" key="2">
    <source>
        <dbReference type="ARBA" id="ARBA00007371"/>
    </source>
</evidence>
<keyword evidence="3 9" id="KW-0964">Secreted</keyword>
<sequence>MKFLLILTVTLLLAQFTPAMKCWSTLGTCRTKCQDSEVFHILCRDATMCCVDPKYMPSKPEPSNIAGRLGTSVV</sequence>
<evidence type="ECO:0000259" key="10">
    <source>
        <dbReference type="Pfam" id="PF13841"/>
    </source>
</evidence>
<evidence type="ECO:0000313" key="12">
    <source>
        <dbReference type="Proteomes" id="UP000694540"/>
    </source>
</evidence>
<dbReference type="InterPro" id="IPR025933">
    <property type="entry name" value="Beta_defensin_dom"/>
</dbReference>
<proteinExistence type="inferred from homology"/>
<dbReference type="GO" id="GO:0005576">
    <property type="term" value="C:extracellular region"/>
    <property type="evidence" value="ECO:0007669"/>
    <property type="project" value="UniProtKB-SubCell"/>
</dbReference>
<keyword evidence="8" id="KW-1015">Disulfide bond</keyword>
<dbReference type="GO" id="GO:0045087">
    <property type="term" value="P:innate immune response"/>
    <property type="evidence" value="ECO:0007669"/>
    <property type="project" value="InterPro"/>
</dbReference>
<dbReference type="Ensembl" id="ENSCWAT00000015603.1">
    <property type="protein sequence ID" value="ENSCWAP00000014388.1"/>
    <property type="gene ID" value="ENSCWAG00000011142.1"/>
</dbReference>
<organism evidence="11 12">
    <name type="scientific">Catagonus wagneri</name>
    <name type="common">Chacoan peccary</name>
    <dbReference type="NCBI Taxonomy" id="51154"/>
    <lineage>
        <taxon>Eukaryota</taxon>
        <taxon>Metazoa</taxon>
        <taxon>Chordata</taxon>
        <taxon>Craniata</taxon>
        <taxon>Vertebrata</taxon>
        <taxon>Euteleostomi</taxon>
        <taxon>Mammalia</taxon>
        <taxon>Eutheria</taxon>
        <taxon>Laurasiatheria</taxon>
        <taxon>Artiodactyla</taxon>
        <taxon>Suina</taxon>
        <taxon>Tayassuidae</taxon>
        <taxon>Catagonus</taxon>
    </lineage>
</organism>
<feature type="chain" id="PRO_5034542026" description="Beta-defensin" evidence="9">
    <location>
        <begin position="20"/>
        <end position="74"/>
    </location>
</feature>
<dbReference type="AlphaFoldDB" id="A0A8C3WHY4"/>
<dbReference type="GO" id="GO:0042742">
    <property type="term" value="P:defense response to bacterium"/>
    <property type="evidence" value="ECO:0007669"/>
    <property type="project" value="UniProtKB-UniRule"/>
</dbReference>
<keyword evidence="6 9" id="KW-0211">Defensin</keyword>
<evidence type="ECO:0000256" key="6">
    <source>
        <dbReference type="ARBA" id="ARBA00022940"/>
    </source>
</evidence>
<evidence type="ECO:0000256" key="8">
    <source>
        <dbReference type="ARBA" id="ARBA00023157"/>
    </source>
</evidence>
<comment type="similarity">
    <text evidence="2 9">Belongs to the beta-defensin family.</text>
</comment>
<dbReference type="PANTHER" id="PTHR15001">
    <property type="entry name" value="BETA-DEFENSIN 123-RELATED"/>
    <property type="match status" value="1"/>
</dbReference>
<accession>A0A8C3WHY4</accession>
<dbReference type="Proteomes" id="UP000694540">
    <property type="component" value="Unplaced"/>
</dbReference>
<evidence type="ECO:0000313" key="11">
    <source>
        <dbReference type="Ensembl" id="ENSCWAP00000014388.1"/>
    </source>
</evidence>
<evidence type="ECO:0000256" key="3">
    <source>
        <dbReference type="ARBA" id="ARBA00022525"/>
    </source>
</evidence>
<dbReference type="InterPro" id="IPR050544">
    <property type="entry name" value="Beta-defensin"/>
</dbReference>
<feature type="signal peptide" evidence="9">
    <location>
        <begin position="1"/>
        <end position="19"/>
    </location>
</feature>
<dbReference type="Gene3D" id="3.10.360.10">
    <property type="entry name" value="Antimicrobial Peptide, Beta-defensin 2, Chain A"/>
    <property type="match status" value="1"/>
</dbReference>
<dbReference type="PANTHER" id="PTHR15001:SF8">
    <property type="entry name" value="BETA-DEFENSIN 121"/>
    <property type="match status" value="1"/>
</dbReference>
<reference evidence="11" key="1">
    <citation type="submission" date="2025-08" db="UniProtKB">
        <authorList>
            <consortium name="Ensembl"/>
        </authorList>
    </citation>
    <scope>IDENTIFICATION</scope>
</reference>
<evidence type="ECO:0000256" key="1">
    <source>
        <dbReference type="ARBA" id="ARBA00004613"/>
    </source>
</evidence>
<keyword evidence="4 9" id="KW-0929">Antimicrobial</keyword>
<keyword evidence="5 9" id="KW-0732">Signal</keyword>
<evidence type="ECO:0000256" key="4">
    <source>
        <dbReference type="ARBA" id="ARBA00022529"/>
    </source>
</evidence>
<evidence type="ECO:0000256" key="7">
    <source>
        <dbReference type="ARBA" id="ARBA00023022"/>
    </source>
</evidence>
<gene>
    <name evidence="11" type="primary">DEFB121</name>
</gene>
<dbReference type="Pfam" id="PF13841">
    <property type="entry name" value="Defensin_beta_2"/>
    <property type="match status" value="1"/>
</dbReference>